<dbReference type="InterPro" id="IPR003488">
    <property type="entry name" value="DprA"/>
</dbReference>
<reference evidence="4 5" key="1">
    <citation type="submission" date="2024-02" db="EMBL/GenBank/DDBJ databases">
        <title>Whole genome sequencing of Parabacteroides sp. AD58.</title>
        <authorList>
            <person name="Chaplin A.V."/>
            <person name="Pikina A.P."/>
            <person name="Sokolova S.R."/>
            <person name="Korostin D.O."/>
            <person name="Efimov B.A."/>
        </authorList>
    </citation>
    <scope>NUCLEOTIDE SEQUENCE [LARGE SCALE GENOMIC DNA]</scope>
    <source>
        <strain evidence="4 5">AD58</strain>
    </source>
</reference>
<dbReference type="SUPFAM" id="SSF47781">
    <property type="entry name" value="RuvA domain 2-like"/>
    <property type="match status" value="1"/>
</dbReference>
<dbReference type="Proteomes" id="UP001320603">
    <property type="component" value="Chromosome"/>
</dbReference>
<dbReference type="PANTHER" id="PTHR43022:SF1">
    <property type="entry name" value="PROTEIN SMF"/>
    <property type="match status" value="1"/>
</dbReference>
<evidence type="ECO:0000313" key="4">
    <source>
        <dbReference type="EMBL" id="WWV65812.1"/>
    </source>
</evidence>
<evidence type="ECO:0000259" key="2">
    <source>
        <dbReference type="Pfam" id="PF02481"/>
    </source>
</evidence>
<dbReference type="Pfam" id="PF02481">
    <property type="entry name" value="DNA_processg_A"/>
    <property type="match status" value="1"/>
</dbReference>
<dbReference type="PANTHER" id="PTHR43022">
    <property type="entry name" value="PROTEIN SMF"/>
    <property type="match status" value="1"/>
</dbReference>
<dbReference type="Gene3D" id="3.40.50.450">
    <property type="match status" value="1"/>
</dbReference>
<evidence type="ECO:0000313" key="5">
    <source>
        <dbReference type="Proteomes" id="UP001320603"/>
    </source>
</evidence>
<dbReference type="InterPro" id="IPR041614">
    <property type="entry name" value="DprA_WH"/>
</dbReference>
<protein>
    <submittedName>
        <fullName evidence="4">DNA-processing protein DprA</fullName>
    </submittedName>
</protein>
<dbReference type="RefSeq" id="WP_251967382.1">
    <property type="nucleotide sequence ID" value="NZ_CP146284.1"/>
</dbReference>
<gene>
    <name evidence="4" type="primary">dprA</name>
    <name evidence="4" type="ORF">NEE14_012530</name>
</gene>
<organism evidence="4 5">
    <name type="scientific">Parabacteroides absconsus</name>
    <dbReference type="NCBI Taxonomy" id="2951805"/>
    <lineage>
        <taxon>Bacteria</taxon>
        <taxon>Pseudomonadati</taxon>
        <taxon>Bacteroidota</taxon>
        <taxon>Bacteroidia</taxon>
        <taxon>Bacteroidales</taxon>
        <taxon>Tannerellaceae</taxon>
        <taxon>Parabacteroides</taxon>
    </lineage>
</organism>
<feature type="domain" description="Smf/DprA SLOG" evidence="2">
    <location>
        <begin position="80"/>
        <end position="291"/>
    </location>
</feature>
<comment type="similarity">
    <text evidence="1">Belongs to the DprA/Smf family.</text>
</comment>
<dbReference type="Gene3D" id="1.10.10.10">
    <property type="entry name" value="Winged helix-like DNA-binding domain superfamily/Winged helix DNA-binding domain"/>
    <property type="match status" value="1"/>
</dbReference>
<accession>A0ABZ2IIE4</accession>
<evidence type="ECO:0000256" key="1">
    <source>
        <dbReference type="ARBA" id="ARBA00006525"/>
    </source>
</evidence>
<evidence type="ECO:0000259" key="3">
    <source>
        <dbReference type="Pfam" id="PF17782"/>
    </source>
</evidence>
<name>A0ABZ2IIE4_9BACT</name>
<dbReference type="Pfam" id="PF17782">
    <property type="entry name" value="WHD_DprA"/>
    <property type="match status" value="1"/>
</dbReference>
<dbReference type="InterPro" id="IPR036388">
    <property type="entry name" value="WH-like_DNA-bd_sf"/>
</dbReference>
<dbReference type="NCBIfam" id="TIGR00732">
    <property type="entry name" value="dprA"/>
    <property type="match status" value="1"/>
</dbReference>
<dbReference type="InterPro" id="IPR010994">
    <property type="entry name" value="RuvA_2-like"/>
</dbReference>
<sequence>MNDTILYTIALTMVNGVGGVLSRQLLQALGDARAVFQEKKQLLERIPGIGSVLAAEITNPEVLRRAEQEVRFIDDAGITVLVCGDEAYPFRLRECPDAPLVLYYKGKGNLNARHAVSVVGTRHATRYGQEMTAALLDDLAALYPDTLIVSGLAYGIDIAAHRQALAGGLPTVGVLAHGLDRIYPPAHRQTAIAMLEQGGLLTDFPSGTNPDRPNFLKRNRIIAGLTEATLVIESAEKGGSLVTAGLALSYGRDVFACPGRIGDLYSAGCNQLIRRQSAALITSARDLVDALGWQQQDAFPAARQTELLFAETDSPEIQRVLEALQGGGELHIDQLSLQTGFTIQQLTALLFELEMDGRIASLPGNRYHLR</sequence>
<dbReference type="SUPFAM" id="SSF102405">
    <property type="entry name" value="MCP/YpsA-like"/>
    <property type="match status" value="1"/>
</dbReference>
<dbReference type="EMBL" id="CP146284">
    <property type="protein sequence ID" value="WWV65812.1"/>
    <property type="molecule type" value="Genomic_DNA"/>
</dbReference>
<dbReference type="InterPro" id="IPR057666">
    <property type="entry name" value="DrpA_SLOG"/>
</dbReference>
<proteinExistence type="inferred from homology"/>
<feature type="domain" description="DprA winged helix" evidence="3">
    <location>
        <begin position="311"/>
        <end position="365"/>
    </location>
</feature>
<keyword evidence="5" id="KW-1185">Reference proteome</keyword>